<keyword evidence="2" id="KW-1185">Reference proteome</keyword>
<gene>
    <name evidence="1" type="ORF">SNAT2548_LOCUS27515</name>
</gene>
<proteinExistence type="predicted"/>
<protein>
    <submittedName>
        <fullName evidence="1">Uncharacterized protein</fullName>
    </submittedName>
</protein>
<comment type="caution">
    <text evidence="1">The sequence shown here is derived from an EMBL/GenBank/DDBJ whole genome shotgun (WGS) entry which is preliminary data.</text>
</comment>
<name>A0A812STR9_9DINO</name>
<evidence type="ECO:0000313" key="2">
    <source>
        <dbReference type="Proteomes" id="UP000604046"/>
    </source>
</evidence>
<dbReference type="EMBL" id="CAJNDS010002475">
    <property type="protein sequence ID" value="CAE7490719.1"/>
    <property type="molecule type" value="Genomic_DNA"/>
</dbReference>
<evidence type="ECO:0000313" key="1">
    <source>
        <dbReference type="EMBL" id="CAE7490719.1"/>
    </source>
</evidence>
<dbReference type="Proteomes" id="UP000604046">
    <property type="component" value="Unassembled WGS sequence"/>
</dbReference>
<reference evidence="1" key="1">
    <citation type="submission" date="2021-02" db="EMBL/GenBank/DDBJ databases">
        <authorList>
            <person name="Dougan E. K."/>
            <person name="Rhodes N."/>
            <person name="Thang M."/>
            <person name="Chan C."/>
        </authorList>
    </citation>
    <scope>NUCLEOTIDE SEQUENCE</scope>
</reference>
<dbReference type="AlphaFoldDB" id="A0A812STR9"/>
<organism evidence="1 2">
    <name type="scientific">Symbiodinium natans</name>
    <dbReference type="NCBI Taxonomy" id="878477"/>
    <lineage>
        <taxon>Eukaryota</taxon>
        <taxon>Sar</taxon>
        <taxon>Alveolata</taxon>
        <taxon>Dinophyceae</taxon>
        <taxon>Suessiales</taxon>
        <taxon>Symbiodiniaceae</taxon>
        <taxon>Symbiodinium</taxon>
    </lineage>
</organism>
<accession>A0A812STR9</accession>
<sequence>MMGLCCSQLIPIYRRRCSETTTSSSLHWARQPILQQGQRSINFLLHENARDDEEYAELTQIFSELAAGLGTTSRVQALGLVDDDYVVPAFLLDEMLGSPVAPFTLFCALGSLVK</sequence>